<name>Q08NJ7_STIAD</name>
<gene>
    <name evidence="1" type="ORF">STIAU_0953</name>
</gene>
<dbReference type="EMBL" id="AAMD01000280">
    <property type="protein sequence ID" value="EAU62055.1"/>
    <property type="molecule type" value="Genomic_DNA"/>
</dbReference>
<dbReference type="Proteomes" id="UP000032702">
    <property type="component" value="Unassembled WGS sequence"/>
</dbReference>
<dbReference type="RefSeq" id="WP_002619868.1">
    <property type="nucleotide sequence ID" value="NC_014623.1"/>
</dbReference>
<accession>Q08NJ7</accession>
<reference evidence="1 2" key="1">
    <citation type="submission" date="2006-04" db="EMBL/GenBank/DDBJ databases">
        <authorList>
            <person name="Nierman W.C."/>
        </authorList>
    </citation>
    <scope>NUCLEOTIDE SEQUENCE [LARGE SCALE GENOMIC DNA]</scope>
    <source>
        <strain evidence="1 2">DW4/3-1</strain>
    </source>
</reference>
<proteinExistence type="predicted"/>
<dbReference type="AlphaFoldDB" id="Q08NJ7"/>
<evidence type="ECO:0000313" key="1">
    <source>
        <dbReference type="EMBL" id="EAU62055.1"/>
    </source>
</evidence>
<organism evidence="1 2">
    <name type="scientific">Stigmatella aurantiaca (strain DW4/3-1)</name>
    <dbReference type="NCBI Taxonomy" id="378806"/>
    <lineage>
        <taxon>Bacteria</taxon>
        <taxon>Pseudomonadati</taxon>
        <taxon>Myxococcota</taxon>
        <taxon>Myxococcia</taxon>
        <taxon>Myxococcales</taxon>
        <taxon>Cystobacterineae</taxon>
        <taxon>Archangiaceae</taxon>
        <taxon>Stigmatella</taxon>
    </lineage>
</organism>
<evidence type="ECO:0000313" key="2">
    <source>
        <dbReference type="Proteomes" id="UP000032702"/>
    </source>
</evidence>
<protein>
    <submittedName>
        <fullName evidence="1">Uncharacterized protein</fullName>
    </submittedName>
</protein>
<comment type="caution">
    <text evidence="1">The sequence shown here is derived from an EMBL/GenBank/DDBJ whole genome shotgun (WGS) entry which is preliminary data.</text>
</comment>
<sequence>MPATAAVSAATRTREVLPTPLARELEGLLGPRIRNAGRPPSIKDAIIRWLNEEL</sequence>